<dbReference type="AlphaFoldDB" id="A0AA86QXZ6"/>
<organism evidence="1">
    <name type="scientific">Hexamita inflata</name>
    <dbReference type="NCBI Taxonomy" id="28002"/>
    <lineage>
        <taxon>Eukaryota</taxon>
        <taxon>Metamonada</taxon>
        <taxon>Diplomonadida</taxon>
        <taxon>Hexamitidae</taxon>
        <taxon>Hexamitinae</taxon>
        <taxon>Hexamita</taxon>
    </lineage>
</organism>
<name>A0AA86QXZ6_9EUKA</name>
<dbReference type="Proteomes" id="UP001642409">
    <property type="component" value="Unassembled WGS sequence"/>
</dbReference>
<sequence>MAVYSTIWMPSLSCNVYFDSVRELELVADVHEHLVTRGSFEAVVLVIGVADDVLLQVLDQLPDLCLSLYCQETENVEKPQNCPHLLRTVGGLEILIERRLKVWSLRKLFPMMVMVCPLPYFCLSSSEVPCATTDPLSHRACPARLCRGLCLSAFTRRSASSASASRCISRSPG</sequence>
<evidence type="ECO:0000313" key="1">
    <source>
        <dbReference type="EMBL" id="CAI9968099.1"/>
    </source>
</evidence>
<evidence type="ECO:0000313" key="3">
    <source>
        <dbReference type="Proteomes" id="UP001642409"/>
    </source>
</evidence>
<keyword evidence="3" id="KW-1185">Reference proteome</keyword>
<dbReference type="EMBL" id="CATOUU010001031">
    <property type="protein sequence ID" value="CAI9968099.1"/>
    <property type="molecule type" value="Genomic_DNA"/>
</dbReference>
<proteinExistence type="predicted"/>
<reference evidence="1" key="1">
    <citation type="submission" date="2023-06" db="EMBL/GenBank/DDBJ databases">
        <authorList>
            <person name="Kurt Z."/>
        </authorList>
    </citation>
    <scope>NUCLEOTIDE SEQUENCE</scope>
</reference>
<accession>A0AA86QXZ6</accession>
<dbReference type="EMBL" id="CAXDID020000044">
    <property type="protein sequence ID" value="CAL6001899.1"/>
    <property type="molecule type" value="Genomic_DNA"/>
</dbReference>
<comment type="caution">
    <text evidence="1">The sequence shown here is derived from an EMBL/GenBank/DDBJ whole genome shotgun (WGS) entry which is preliminary data.</text>
</comment>
<gene>
    <name evidence="2" type="ORF">HINF_LOCUS17663</name>
    <name evidence="1" type="ORF">HINF_LOCUS55744</name>
</gene>
<reference evidence="2 3" key="2">
    <citation type="submission" date="2024-07" db="EMBL/GenBank/DDBJ databases">
        <authorList>
            <person name="Akdeniz Z."/>
        </authorList>
    </citation>
    <scope>NUCLEOTIDE SEQUENCE [LARGE SCALE GENOMIC DNA]</scope>
</reference>
<evidence type="ECO:0000313" key="2">
    <source>
        <dbReference type="EMBL" id="CAL6001899.1"/>
    </source>
</evidence>
<protein>
    <submittedName>
        <fullName evidence="2">Hypothetical_protein</fullName>
    </submittedName>
</protein>